<evidence type="ECO:0000256" key="1">
    <source>
        <dbReference type="ARBA" id="ARBA00022701"/>
    </source>
</evidence>
<dbReference type="PROSITE" id="PS00411">
    <property type="entry name" value="KINESIN_MOTOR_1"/>
    <property type="match status" value="1"/>
</dbReference>
<protein>
    <recommendedName>
        <fullName evidence="8">Kinesin-like protein</fullName>
    </recommendedName>
</protein>
<dbReference type="Proteomes" id="UP000243975">
    <property type="component" value="Unassembled WGS sequence"/>
</dbReference>
<dbReference type="GO" id="GO:0005524">
    <property type="term" value="F:ATP binding"/>
    <property type="evidence" value="ECO:0007669"/>
    <property type="project" value="UniProtKB-KW"/>
</dbReference>
<dbReference type="EMBL" id="LEKV01004316">
    <property type="protein sequence ID" value="KVH96408.1"/>
    <property type="molecule type" value="Genomic_DNA"/>
</dbReference>
<dbReference type="PANTHER" id="PTHR37739">
    <property type="entry name" value="KINESIN-LIKE PROTEIN KIN-12D"/>
    <property type="match status" value="1"/>
</dbReference>
<keyword evidence="4" id="KW-0175">Coiled coil</keyword>
<dbReference type="InterPro" id="IPR001752">
    <property type="entry name" value="Kinesin_motor_dom"/>
</dbReference>
<dbReference type="Pfam" id="PF00225">
    <property type="entry name" value="Kinesin"/>
    <property type="match status" value="1"/>
</dbReference>
<dbReference type="InterPro" id="IPR036961">
    <property type="entry name" value="Kinesin_motor_dom_sf"/>
</dbReference>
<keyword evidence="3 8" id="KW-0067">ATP-binding</keyword>
<dbReference type="InterPro" id="IPR027417">
    <property type="entry name" value="P-loop_NTPase"/>
</dbReference>
<feature type="compositionally biased region" description="Low complexity" evidence="9">
    <location>
        <begin position="109"/>
        <end position="121"/>
    </location>
</feature>
<dbReference type="InterPro" id="IPR044986">
    <property type="entry name" value="KIF15/KIN-12"/>
</dbReference>
<keyword evidence="1 8" id="KW-0493">Microtubule</keyword>
<dbReference type="Gramene" id="KVH96408">
    <property type="protein sequence ID" value="KVH96408"/>
    <property type="gene ID" value="Ccrd_001503"/>
</dbReference>
<comment type="similarity">
    <text evidence="6">Belongs to the TRAFAC class myosin-kinesin ATPase superfamily. Kinesin family. KIN-12 subfamily.</text>
</comment>
<evidence type="ECO:0000256" key="9">
    <source>
        <dbReference type="SAM" id="MobiDB-lite"/>
    </source>
</evidence>
<reference evidence="11 12" key="1">
    <citation type="journal article" date="2016" name="Sci. Rep.">
        <title>The genome sequence of the outbreeding globe artichoke constructed de novo incorporating a phase-aware low-pass sequencing strategy of F1 progeny.</title>
        <authorList>
            <person name="Scaglione D."/>
            <person name="Reyes-Chin-Wo S."/>
            <person name="Acquadro A."/>
            <person name="Froenicke L."/>
            <person name="Portis E."/>
            <person name="Beitel C."/>
            <person name="Tirone M."/>
            <person name="Mauro R."/>
            <person name="Lo Monaco A."/>
            <person name="Mauromicale G."/>
            <person name="Faccioli P."/>
            <person name="Cattivelli L."/>
            <person name="Rieseberg L."/>
            <person name="Michelmore R."/>
            <person name="Lanteri S."/>
        </authorList>
    </citation>
    <scope>NUCLEOTIDE SEQUENCE [LARGE SCALE GENOMIC DNA]</scope>
    <source>
        <strain evidence="11">2C</strain>
    </source>
</reference>
<evidence type="ECO:0000313" key="11">
    <source>
        <dbReference type="EMBL" id="KVH96408.1"/>
    </source>
</evidence>
<evidence type="ECO:0000259" key="10">
    <source>
        <dbReference type="PROSITE" id="PS50067"/>
    </source>
</evidence>
<dbReference type="PROSITE" id="PS50067">
    <property type="entry name" value="KINESIN_MOTOR_2"/>
    <property type="match status" value="1"/>
</dbReference>
<keyword evidence="5 8" id="KW-0505">Motor protein</keyword>
<dbReference type="SUPFAM" id="SSF52540">
    <property type="entry name" value="P-loop containing nucleoside triphosphate hydrolases"/>
    <property type="match status" value="1"/>
</dbReference>
<dbReference type="AlphaFoldDB" id="A0A103XT42"/>
<evidence type="ECO:0000256" key="8">
    <source>
        <dbReference type="RuleBase" id="RU000394"/>
    </source>
</evidence>
<dbReference type="Gene3D" id="3.40.850.10">
    <property type="entry name" value="Kinesin motor domain"/>
    <property type="match status" value="1"/>
</dbReference>
<dbReference type="GO" id="GO:0005874">
    <property type="term" value="C:microtubule"/>
    <property type="evidence" value="ECO:0007669"/>
    <property type="project" value="UniProtKB-KW"/>
</dbReference>
<evidence type="ECO:0000256" key="3">
    <source>
        <dbReference type="ARBA" id="ARBA00022840"/>
    </source>
</evidence>
<feature type="domain" description="Kinesin motor" evidence="10">
    <location>
        <begin position="1"/>
        <end position="270"/>
    </location>
</feature>
<comment type="caution">
    <text evidence="7">Lacks conserved residue(s) required for the propagation of feature annotation.</text>
</comment>
<feature type="region of interest" description="Disordered" evidence="9">
    <location>
        <begin position="1"/>
        <end position="25"/>
    </location>
</feature>
<gene>
    <name evidence="11" type="ORF">Ccrd_001503</name>
</gene>
<dbReference type="PRINTS" id="PR00380">
    <property type="entry name" value="KINESINHEAVY"/>
</dbReference>
<comment type="caution">
    <text evidence="11">The sequence shown here is derived from an EMBL/GenBank/DDBJ whole genome shotgun (WGS) entry which is preliminary data.</text>
</comment>
<dbReference type="PANTHER" id="PTHR37739:SF18">
    <property type="entry name" value="KINESIN-LIKE PROTEIN KIN-12C"/>
    <property type="match status" value="1"/>
</dbReference>
<evidence type="ECO:0000256" key="7">
    <source>
        <dbReference type="PROSITE-ProRule" id="PRU00283"/>
    </source>
</evidence>
<keyword evidence="12" id="KW-1185">Reference proteome</keyword>
<dbReference type="SMART" id="SM00129">
    <property type="entry name" value="KISc"/>
    <property type="match status" value="1"/>
</dbReference>
<evidence type="ECO:0000313" key="12">
    <source>
        <dbReference type="Proteomes" id="UP000243975"/>
    </source>
</evidence>
<dbReference type="STRING" id="59895.A0A103XT42"/>
<accession>A0A103XT42</accession>
<sequence>MAKDGSKNSQADGNENQFEKTLTNPVDIPLSRTPLIAIPDPSQFSKEFFQEVLIHNGFRDKSLEAGSTSNRRKYDSAHSTPARRTTYAGQLGACTGPRALLSTGERAGSSSRVSRRISNVSCEPPPTEVPHFELVEDPSFWNDHNVQEEENRRDERLEYSCKCSFLEIYNEQITDLLEPSSTNLQLREDLKEGVYVENLTEYNVKTVDEVLKLLLQGAANRKVAGTDMNSESSRSHSVFTCVVESRWEKDSTTHLRFGRLNLVDLAGSER</sequence>
<proteinExistence type="inferred from homology"/>
<dbReference type="GO" id="GO:0003777">
    <property type="term" value="F:microtubule motor activity"/>
    <property type="evidence" value="ECO:0007669"/>
    <property type="project" value="InterPro"/>
</dbReference>
<evidence type="ECO:0000256" key="6">
    <source>
        <dbReference type="ARBA" id="ARBA00034488"/>
    </source>
</evidence>
<evidence type="ECO:0000256" key="2">
    <source>
        <dbReference type="ARBA" id="ARBA00022741"/>
    </source>
</evidence>
<evidence type="ECO:0000256" key="5">
    <source>
        <dbReference type="ARBA" id="ARBA00023175"/>
    </source>
</evidence>
<dbReference type="GO" id="GO:0008017">
    <property type="term" value="F:microtubule binding"/>
    <property type="evidence" value="ECO:0007669"/>
    <property type="project" value="InterPro"/>
</dbReference>
<feature type="region of interest" description="Disordered" evidence="9">
    <location>
        <begin position="100"/>
        <end position="124"/>
    </location>
</feature>
<feature type="compositionally biased region" description="Polar residues" evidence="9">
    <location>
        <begin position="7"/>
        <end position="24"/>
    </location>
</feature>
<keyword evidence="2 8" id="KW-0547">Nucleotide-binding</keyword>
<dbReference type="GO" id="GO:0007018">
    <property type="term" value="P:microtubule-based movement"/>
    <property type="evidence" value="ECO:0007669"/>
    <property type="project" value="InterPro"/>
</dbReference>
<organism evidence="11 12">
    <name type="scientific">Cynara cardunculus var. scolymus</name>
    <name type="common">Globe artichoke</name>
    <name type="synonym">Cynara scolymus</name>
    <dbReference type="NCBI Taxonomy" id="59895"/>
    <lineage>
        <taxon>Eukaryota</taxon>
        <taxon>Viridiplantae</taxon>
        <taxon>Streptophyta</taxon>
        <taxon>Embryophyta</taxon>
        <taxon>Tracheophyta</taxon>
        <taxon>Spermatophyta</taxon>
        <taxon>Magnoliopsida</taxon>
        <taxon>eudicotyledons</taxon>
        <taxon>Gunneridae</taxon>
        <taxon>Pentapetalae</taxon>
        <taxon>asterids</taxon>
        <taxon>campanulids</taxon>
        <taxon>Asterales</taxon>
        <taxon>Asteraceae</taxon>
        <taxon>Carduoideae</taxon>
        <taxon>Cardueae</taxon>
        <taxon>Carduinae</taxon>
        <taxon>Cynara</taxon>
    </lineage>
</organism>
<feature type="region of interest" description="Disordered" evidence="9">
    <location>
        <begin position="63"/>
        <end position="83"/>
    </location>
</feature>
<name>A0A103XT42_CYNCS</name>
<dbReference type="InterPro" id="IPR019821">
    <property type="entry name" value="Kinesin_motor_CS"/>
</dbReference>
<evidence type="ECO:0000256" key="4">
    <source>
        <dbReference type="ARBA" id="ARBA00023054"/>
    </source>
</evidence>